<dbReference type="OrthoDB" id="9791874at2"/>
<dbReference type="Pfam" id="PF14015">
    <property type="entry name" value="DUF4231"/>
    <property type="match status" value="1"/>
</dbReference>
<dbReference type="EMBL" id="JQEC01000070">
    <property type="protein sequence ID" value="KGJ87952.1"/>
    <property type="molecule type" value="Genomic_DNA"/>
</dbReference>
<organism evidence="1 2">
    <name type="scientific">Colwellia psychrerythraea</name>
    <name type="common">Vibrio psychroerythus</name>
    <dbReference type="NCBI Taxonomy" id="28229"/>
    <lineage>
        <taxon>Bacteria</taxon>
        <taxon>Pseudomonadati</taxon>
        <taxon>Pseudomonadota</taxon>
        <taxon>Gammaproteobacteria</taxon>
        <taxon>Alteromonadales</taxon>
        <taxon>Colwelliaceae</taxon>
        <taxon>Colwellia</taxon>
    </lineage>
</organism>
<dbReference type="AlphaFoldDB" id="A0A099KD35"/>
<gene>
    <name evidence="1" type="ORF">GAB14E_4285</name>
</gene>
<protein>
    <recommendedName>
        <fullName evidence="3">DUF4231 domain-containing protein</fullName>
    </recommendedName>
</protein>
<dbReference type="PATRIC" id="fig|28229.3.peg.4261"/>
<evidence type="ECO:0008006" key="3">
    <source>
        <dbReference type="Google" id="ProtNLM"/>
    </source>
</evidence>
<evidence type="ECO:0000313" key="1">
    <source>
        <dbReference type="EMBL" id="KGJ87952.1"/>
    </source>
</evidence>
<dbReference type="RefSeq" id="WP_033084199.1">
    <property type="nucleotide sequence ID" value="NZ_JQEC01000070.1"/>
</dbReference>
<dbReference type="Proteomes" id="UP000029868">
    <property type="component" value="Unassembled WGS sequence"/>
</dbReference>
<dbReference type="NCBIfam" id="NF033634">
    <property type="entry name" value="SLATT_1"/>
    <property type="match status" value="1"/>
</dbReference>
<evidence type="ECO:0000313" key="2">
    <source>
        <dbReference type="Proteomes" id="UP000029868"/>
    </source>
</evidence>
<proteinExistence type="predicted"/>
<name>A0A099KD35_COLPS</name>
<dbReference type="InterPro" id="IPR025325">
    <property type="entry name" value="DUF4231"/>
</dbReference>
<accession>A0A099KD35</accession>
<comment type="caution">
    <text evidence="1">The sequence shown here is derived from an EMBL/GenBank/DDBJ whole genome shotgun (WGS) entry which is preliminary data.</text>
</comment>
<sequence>MNEEEYLTQRLEDQMGYYDKKSQKNQSYYKRTKAIEVLSAGLIPLLAGNIDSLPYVHWLIGLLGLLIAVCEAMESLNKYQENWLLSRAVAQALSKEKFLFLTKAGPYSHKSAFRQFVAQVESTLADENNQWVANMQQDNHGNSDKEKSS</sequence>
<reference evidence="1 2" key="1">
    <citation type="submission" date="2014-08" db="EMBL/GenBank/DDBJ databases">
        <title>Genomic and Phenotypic Diversity of Colwellia psychrerythraea strains from Disparate Marine Basins.</title>
        <authorList>
            <person name="Techtmann S.M."/>
            <person name="Stelling S.C."/>
            <person name="Utturkar S.M."/>
            <person name="Alshibli N."/>
            <person name="Harris A."/>
            <person name="Brown S.D."/>
            <person name="Hazen T.C."/>
        </authorList>
    </citation>
    <scope>NUCLEOTIDE SEQUENCE [LARGE SCALE GENOMIC DNA]</scope>
    <source>
        <strain evidence="1 2">GAB14E</strain>
    </source>
</reference>